<comment type="similarity">
    <text evidence="1">Belongs to the transferase hexapeptide repeat family.</text>
</comment>
<dbReference type="GO" id="GO:0005829">
    <property type="term" value="C:cytosol"/>
    <property type="evidence" value="ECO:0007669"/>
    <property type="project" value="TreeGrafter"/>
</dbReference>
<dbReference type="Gene3D" id="2.160.10.10">
    <property type="entry name" value="Hexapeptide repeat proteins"/>
    <property type="match status" value="1"/>
</dbReference>
<sequence length="205" mass="22725">MYLKILIFNLVVNKNKLSLEIIIKKVFIRIENVLLEFGVFILHCLGNFPSHLIRRYFYRMAGMKIGKGTTIHTGLTLYDPSGITIGNDSIIGENSILDGRSRLKIGNHVAISSEVMIYNSEHDINSPAFSAINAPVEIEDYVFIGPRAIILPGVTIGQGAIIAAGAVVTKLVPPFTIVAGVPARVIGERQIKDLHYRLGRARWFR</sequence>
<evidence type="ECO:0000256" key="3">
    <source>
        <dbReference type="ARBA" id="ARBA00022737"/>
    </source>
</evidence>
<dbReference type="SUPFAM" id="SSF51161">
    <property type="entry name" value="Trimeric LpxA-like enzymes"/>
    <property type="match status" value="1"/>
</dbReference>
<dbReference type="InterPro" id="IPR001451">
    <property type="entry name" value="Hexapep"/>
</dbReference>
<dbReference type="InterPro" id="IPR051159">
    <property type="entry name" value="Hexapeptide_acetyltransf"/>
</dbReference>
<reference evidence="5" key="1">
    <citation type="submission" date="2017-09" db="EMBL/GenBank/DDBJ databases">
        <title>Depth-based differentiation of microbial function through sediment-hosted aquifers and enrichment of novel symbionts in the deep terrestrial subsurface.</title>
        <authorList>
            <person name="Probst A.J."/>
            <person name="Ladd B."/>
            <person name="Jarett J.K."/>
            <person name="Geller-Mcgrath D.E."/>
            <person name="Sieber C.M.K."/>
            <person name="Emerson J.B."/>
            <person name="Anantharaman K."/>
            <person name="Thomas B.C."/>
            <person name="Malmstrom R."/>
            <person name="Stieglmeier M."/>
            <person name="Klingl A."/>
            <person name="Woyke T."/>
            <person name="Ryan C.M."/>
            <person name="Banfield J.F."/>
        </authorList>
    </citation>
    <scope>NUCLEOTIDE SEQUENCE [LARGE SCALE GENOMIC DNA]</scope>
</reference>
<protein>
    <submittedName>
        <fullName evidence="4">Acyltransferase</fullName>
    </submittedName>
</protein>
<dbReference type="PANTHER" id="PTHR23416:SF23">
    <property type="entry name" value="ACETYLTRANSFERASE C18B11.09C-RELATED"/>
    <property type="match status" value="1"/>
</dbReference>
<dbReference type="Pfam" id="PF00132">
    <property type="entry name" value="Hexapep"/>
    <property type="match status" value="1"/>
</dbReference>
<evidence type="ECO:0000313" key="5">
    <source>
        <dbReference type="Proteomes" id="UP000229706"/>
    </source>
</evidence>
<keyword evidence="4" id="KW-0012">Acyltransferase</keyword>
<comment type="caution">
    <text evidence="4">The sequence shown here is derived from an EMBL/GenBank/DDBJ whole genome shotgun (WGS) entry which is preliminary data.</text>
</comment>
<dbReference type="PANTHER" id="PTHR23416">
    <property type="entry name" value="SIALIC ACID SYNTHASE-RELATED"/>
    <property type="match status" value="1"/>
</dbReference>
<evidence type="ECO:0000256" key="1">
    <source>
        <dbReference type="ARBA" id="ARBA00007274"/>
    </source>
</evidence>
<dbReference type="AlphaFoldDB" id="A0A2M8DE20"/>
<dbReference type="InterPro" id="IPR011004">
    <property type="entry name" value="Trimer_LpxA-like_sf"/>
</dbReference>
<proteinExistence type="inferred from homology"/>
<gene>
    <name evidence="4" type="ORF">CO083_00765</name>
</gene>
<dbReference type="CDD" id="cd04647">
    <property type="entry name" value="LbH_MAT_like"/>
    <property type="match status" value="1"/>
</dbReference>
<evidence type="ECO:0000256" key="2">
    <source>
        <dbReference type="ARBA" id="ARBA00022679"/>
    </source>
</evidence>
<dbReference type="EMBL" id="PFTH01000032">
    <property type="protein sequence ID" value="PJB89402.1"/>
    <property type="molecule type" value="Genomic_DNA"/>
</dbReference>
<organism evidence="4 5">
    <name type="scientific">Candidatus Roizmanbacteria bacterium CG_4_9_14_0_8_um_filter_34_12</name>
    <dbReference type="NCBI Taxonomy" id="1974840"/>
    <lineage>
        <taxon>Bacteria</taxon>
        <taxon>Candidatus Roizmaniibacteriota</taxon>
    </lineage>
</organism>
<dbReference type="PROSITE" id="PS00101">
    <property type="entry name" value="HEXAPEP_TRANSFERASES"/>
    <property type="match status" value="1"/>
</dbReference>
<evidence type="ECO:0000313" key="4">
    <source>
        <dbReference type="EMBL" id="PJB89402.1"/>
    </source>
</evidence>
<keyword evidence="3" id="KW-0677">Repeat</keyword>
<dbReference type="InterPro" id="IPR018357">
    <property type="entry name" value="Hexapep_transf_CS"/>
</dbReference>
<accession>A0A2M8DE20</accession>
<dbReference type="GO" id="GO:0008374">
    <property type="term" value="F:O-acyltransferase activity"/>
    <property type="evidence" value="ECO:0007669"/>
    <property type="project" value="TreeGrafter"/>
</dbReference>
<dbReference type="Proteomes" id="UP000229706">
    <property type="component" value="Unassembled WGS sequence"/>
</dbReference>
<name>A0A2M8DE20_9BACT</name>
<keyword evidence="2 4" id="KW-0808">Transferase</keyword>